<dbReference type="PATRIC" id="fig|33050.5.peg.2921"/>
<protein>
    <submittedName>
        <fullName evidence="2">Haloacid dehalogenase</fullName>
    </submittedName>
</protein>
<dbReference type="PANTHER" id="PTHR43316:SF3">
    <property type="entry name" value="HALOACID DEHALOGENASE, TYPE II (AFU_ORTHOLOGUE AFUA_2G07750)-RELATED"/>
    <property type="match status" value="1"/>
</dbReference>
<keyword evidence="1" id="KW-0378">Hydrolase</keyword>
<dbReference type="NCBIfam" id="TIGR01509">
    <property type="entry name" value="HAD-SF-IA-v3"/>
    <property type="match status" value="1"/>
</dbReference>
<dbReference type="OrthoDB" id="9785638at2"/>
<dbReference type="GO" id="GO:0016787">
    <property type="term" value="F:hydrolase activity"/>
    <property type="evidence" value="ECO:0007669"/>
    <property type="project" value="UniProtKB-KW"/>
</dbReference>
<dbReference type="Gene3D" id="1.10.150.240">
    <property type="entry name" value="Putative phosphatase, domain 2"/>
    <property type="match status" value="1"/>
</dbReference>
<dbReference type="SUPFAM" id="SSF56784">
    <property type="entry name" value="HAD-like"/>
    <property type="match status" value="1"/>
</dbReference>
<accession>A0A0N9UNN2</accession>
<dbReference type="EMBL" id="CP012700">
    <property type="protein sequence ID" value="ALH81458.1"/>
    <property type="molecule type" value="Genomic_DNA"/>
</dbReference>
<evidence type="ECO:0000313" key="3">
    <source>
        <dbReference type="Proteomes" id="UP000058074"/>
    </source>
</evidence>
<dbReference type="RefSeq" id="WP_054588668.1">
    <property type="nucleotide sequence ID" value="NZ_CP012700.1"/>
</dbReference>
<dbReference type="Gene3D" id="3.40.50.1000">
    <property type="entry name" value="HAD superfamily/HAD-like"/>
    <property type="match status" value="1"/>
</dbReference>
<dbReference type="PRINTS" id="PR00413">
    <property type="entry name" value="HADHALOGNASE"/>
</dbReference>
<gene>
    <name evidence="2" type="ORF">AN936_14120</name>
</gene>
<dbReference type="SFLD" id="SFLDS00003">
    <property type="entry name" value="Haloacid_Dehalogenase"/>
    <property type="match status" value="1"/>
</dbReference>
<dbReference type="Proteomes" id="UP000058074">
    <property type="component" value="Chromosome"/>
</dbReference>
<proteinExistence type="predicted"/>
<dbReference type="InterPro" id="IPR036412">
    <property type="entry name" value="HAD-like_sf"/>
</dbReference>
<dbReference type="AlphaFoldDB" id="A0A0N9UNN2"/>
<dbReference type="PANTHER" id="PTHR43316">
    <property type="entry name" value="HYDROLASE, HALOACID DELAHOGENASE-RELATED"/>
    <property type="match status" value="1"/>
</dbReference>
<dbReference type="NCBIfam" id="TIGR01549">
    <property type="entry name" value="HAD-SF-IA-v1"/>
    <property type="match status" value="1"/>
</dbReference>
<organism evidence="2 3">
    <name type="scientific">Sphingopyxis macrogoltabida</name>
    <name type="common">Sphingomonas macrogoltabidus</name>
    <dbReference type="NCBI Taxonomy" id="33050"/>
    <lineage>
        <taxon>Bacteria</taxon>
        <taxon>Pseudomonadati</taxon>
        <taxon>Pseudomonadota</taxon>
        <taxon>Alphaproteobacteria</taxon>
        <taxon>Sphingomonadales</taxon>
        <taxon>Sphingomonadaceae</taxon>
        <taxon>Sphingopyxis</taxon>
    </lineage>
</organism>
<dbReference type="InterPro" id="IPR006439">
    <property type="entry name" value="HAD-SF_hydro_IA"/>
</dbReference>
<dbReference type="InterPro" id="IPR023214">
    <property type="entry name" value="HAD_sf"/>
</dbReference>
<name>A0A0N9UNN2_SPHMC</name>
<reference evidence="2 3" key="1">
    <citation type="journal article" date="2015" name="Genome Announc.">
        <title>Complete Genome Sequence of Polypropylene Glycol- and Polyethylene Glycol-Degrading Sphingopyxis macrogoltabida Strain EY-1.</title>
        <authorList>
            <person name="Ohtsubo Y."/>
            <person name="Nagata Y."/>
            <person name="Numata M."/>
            <person name="Tsuchikane K."/>
            <person name="Hosoyama A."/>
            <person name="Yamazoe A."/>
            <person name="Tsuda M."/>
            <person name="Fujita N."/>
            <person name="Kawai F."/>
        </authorList>
    </citation>
    <scope>NUCLEOTIDE SEQUENCE [LARGE SCALE GENOMIC DNA]</scope>
    <source>
        <strain evidence="2 3">EY-1</strain>
    </source>
</reference>
<dbReference type="KEGG" id="smag:AN936_14120"/>
<dbReference type="InterPro" id="IPR023198">
    <property type="entry name" value="PGP-like_dom2"/>
</dbReference>
<evidence type="ECO:0000313" key="2">
    <source>
        <dbReference type="EMBL" id="ALH81458.1"/>
    </source>
</evidence>
<dbReference type="NCBIfam" id="TIGR01493">
    <property type="entry name" value="HAD-SF-IA-v2"/>
    <property type="match status" value="1"/>
</dbReference>
<sequence length="209" mass="22231">MKSAAPVEAVLFDLLTALLDSWSVWNHAAGSAADGLRWRRAYLRLTYGCGSYRPYEDLVREAAAEAGVAASAAEALTAGWDMLRPWPEVQRVLGDLTARGVRLGVVTNCSVTLGRQAAEQVGVPLSVVMTSEEAGFYKPHPQAYRAALDRLGADPERTLFVAGSPADIPGAAGVGMSVFWHNRAGLPFVADTARPLLIADTLDPLVTLA</sequence>
<evidence type="ECO:0000256" key="1">
    <source>
        <dbReference type="ARBA" id="ARBA00022801"/>
    </source>
</evidence>
<dbReference type="Pfam" id="PF00702">
    <property type="entry name" value="Hydrolase"/>
    <property type="match status" value="1"/>
</dbReference>
<dbReference type="SFLD" id="SFLDG01129">
    <property type="entry name" value="C1.5:_HAD__Beta-PGM__Phosphata"/>
    <property type="match status" value="1"/>
</dbReference>
<dbReference type="InterPro" id="IPR051540">
    <property type="entry name" value="S-2-haloacid_dehalogenase"/>
</dbReference>